<evidence type="ECO:0000259" key="5">
    <source>
        <dbReference type="PROSITE" id="PS50931"/>
    </source>
</evidence>
<organism evidence="6 7">
    <name type="scientific">Shinella fusca</name>
    <dbReference type="NCBI Taxonomy" id="544480"/>
    <lineage>
        <taxon>Bacteria</taxon>
        <taxon>Pseudomonadati</taxon>
        <taxon>Pseudomonadota</taxon>
        <taxon>Alphaproteobacteria</taxon>
        <taxon>Hyphomicrobiales</taxon>
        <taxon>Rhizobiaceae</taxon>
        <taxon>Shinella</taxon>
    </lineage>
</organism>
<dbReference type="PROSITE" id="PS50931">
    <property type="entry name" value="HTH_LYSR"/>
    <property type="match status" value="2"/>
</dbReference>
<dbReference type="Gene3D" id="3.40.190.10">
    <property type="entry name" value="Periplasmic binding protein-like II"/>
    <property type="match status" value="2"/>
</dbReference>
<sequence length="390" mass="42808">MRFNLRHLRVFLAVVETQSVTRAAERCHVSQPAVTQALSKIEATVGEPLFTRRPHGLFVNPLGEVLVTRVRRAFSYLDPAMDEVAPRLKVTATLSQLEAMIAVRERENYTLAAHRMGLSQPTVHRSVSQLEREAGRPLFEKTAYGIMATRAAQTLAQAARLAFAELAQAEADLAEARSTQAGRLVIGSMPLSRSSILPAAIARFRTKRPHLPIQVSEGPYPELLAGLRRGEIDFLIGALREPAPIADVEESMLFHDTVVIVAGKNHPLAGRRDITREELASFPWVVSLKGTPIRQHFDALFEGCAAGPSSIVESASLILMRELVSQSDHLGFISGRQARAEIDRALVVALDFDLSHTRRPIGLTKRSGWLPTAAQKDFITILQALASSSE</sequence>
<keyword evidence="3 6" id="KW-0238">DNA-binding</keyword>
<evidence type="ECO:0000256" key="4">
    <source>
        <dbReference type="ARBA" id="ARBA00023163"/>
    </source>
</evidence>
<comment type="caution">
    <text evidence="6">The sequence shown here is derived from an EMBL/GenBank/DDBJ whole genome shotgun (WGS) entry which is preliminary data.</text>
</comment>
<accession>A0A7W8DVV1</accession>
<dbReference type="InterPro" id="IPR036390">
    <property type="entry name" value="WH_DNA-bd_sf"/>
</dbReference>
<keyword evidence="7" id="KW-1185">Reference proteome</keyword>
<dbReference type="GO" id="GO:0000976">
    <property type="term" value="F:transcription cis-regulatory region binding"/>
    <property type="evidence" value="ECO:0007669"/>
    <property type="project" value="TreeGrafter"/>
</dbReference>
<keyword evidence="4" id="KW-0804">Transcription</keyword>
<protein>
    <submittedName>
        <fullName evidence="6">DNA-binding transcriptional LysR family regulator</fullName>
    </submittedName>
</protein>
<dbReference type="RefSeq" id="WP_184145515.1">
    <property type="nucleotide sequence ID" value="NZ_JACHIK010000014.1"/>
</dbReference>
<name>A0A7W8DVV1_9HYPH</name>
<dbReference type="Pfam" id="PF03466">
    <property type="entry name" value="LysR_substrate"/>
    <property type="match status" value="1"/>
</dbReference>
<dbReference type="PANTHER" id="PTHR30126:SF98">
    <property type="entry name" value="HTH-TYPE TRANSCRIPTIONAL ACTIVATOR BAUR"/>
    <property type="match status" value="1"/>
</dbReference>
<keyword evidence="2" id="KW-0805">Transcription regulation</keyword>
<evidence type="ECO:0000256" key="2">
    <source>
        <dbReference type="ARBA" id="ARBA00023015"/>
    </source>
</evidence>
<evidence type="ECO:0000256" key="3">
    <source>
        <dbReference type="ARBA" id="ARBA00023125"/>
    </source>
</evidence>
<feature type="domain" description="HTH lysR-type" evidence="5">
    <location>
        <begin position="93"/>
        <end position="149"/>
    </location>
</feature>
<comment type="similarity">
    <text evidence="1">Belongs to the LysR transcriptional regulatory family.</text>
</comment>
<dbReference type="AlphaFoldDB" id="A0A7W8DVV1"/>
<dbReference type="GO" id="GO:0003700">
    <property type="term" value="F:DNA-binding transcription factor activity"/>
    <property type="evidence" value="ECO:0007669"/>
    <property type="project" value="InterPro"/>
</dbReference>
<dbReference type="PANTHER" id="PTHR30126">
    <property type="entry name" value="HTH-TYPE TRANSCRIPTIONAL REGULATOR"/>
    <property type="match status" value="1"/>
</dbReference>
<dbReference type="InterPro" id="IPR000847">
    <property type="entry name" value="LysR_HTH_N"/>
</dbReference>
<dbReference type="EMBL" id="JACHIK010000014">
    <property type="protein sequence ID" value="MBB5044163.1"/>
    <property type="molecule type" value="Genomic_DNA"/>
</dbReference>
<dbReference type="InterPro" id="IPR036388">
    <property type="entry name" value="WH-like_DNA-bd_sf"/>
</dbReference>
<dbReference type="SUPFAM" id="SSF53850">
    <property type="entry name" value="Periplasmic binding protein-like II"/>
    <property type="match status" value="1"/>
</dbReference>
<dbReference type="PRINTS" id="PR00039">
    <property type="entry name" value="HTHLYSR"/>
</dbReference>
<evidence type="ECO:0000313" key="7">
    <source>
        <dbReference type="Proteomes" id="UP000535406"/>
    </source>
</evidence>
<evidence type="ECO:0000256" key="1">
    <source>
        <dbReference type="ARBA" id="ARBA00009437"/>
    </source>
</evidence>
<dbReference type="Gene3D" id="1.10.10.10">
    <property type="entry name" value="Winged helix-like DNA-binding domain superfamily/Winged helix DNA-binding domain"/>
    <property type="match status" value="2"/>
</dbReference>
<feature type="domain" description="HTH lysR-type" evidence="5">
    <location>
        <begin position="3"/>
        <end position="60"/>
    </location>
</feature>
<dbReference type="Proteomes" id="UP000535406">
    <property type="component" value="Unassembled WGS sequence"/>
</dbReference>
<proteinExistence type="inferred from homology"/>
<evidence type="ECO:0000313" key="6">
    <source>
        <dbReference type="EMBL" id="MBB5044163.1"/>
    </source>
</evidence>
<gene>
    <name evidence="6" type="ORF">HNQ66_003582</name>
</gene>
<dbReference type="InterPro" id="IPR005119">
    <property type="entry name" value="LysR_subst-bd"/>
</dbReference>
<reference evidence="6 7" key="1">
    <citation type="submission" date="2020-08" db="EMBL/GenBank/DDBJ databases">
        <title>Genomic Encyclopedia of Type Strains, Phase IV (KMG-IV): sequencing the most valuable type-strain genomes for metagenomic binning, comparative biology and taxonomic classification.</title>
        <authorList>
            <person name="Goeker M."/>
        </authorList>
    </citation>
    <scope>NUCLEOTIDE SEQUENCE [LARGE SCALE GENOMIC DNA]</scope>
    <source>
        <strain evidence="6 7">DSM 21319</strain>
    </source>
</reference>
<dbReference type="SUPFAM" id="SSF46785">
    <property type="entry name" value="Winged helix' DNA-binding domain"/>
    <property type="match status" value="2"/>
</dbReference>
<dbReference type="Pfam" id="PF00126">
    <property type="entry name" value="HTH_1"/>
    <property type="match status" value="2"/>
</dbReference>